<dbReference type="Proteomes" id="UP000286415">
    <property type="component" value="Unassembled WGS sequence"/>
</dbReference>
<keyword evidence="3" id="KW-0479">Metal-binding</keyword>
<dbReference type="SMART" id="SM01168">
    <property type="entry name" value="DUF1907"/>
    <property type="match status" value="1"/>
</dbReference>
<evidence type="ECO:0000256" key="1">
    <source>
        <dbReference type="ARBA" id="ARBA00004123"/>
    </source>
</evidence>
<dbReference type="PANTHER" id="PTHR13204:SF1">
    <property type="entry name" value="ESTER HYDROLASE C11ORF54"/>
    <property type="match status" value="1"/>
</dbReference>
<comment type="subcellular location">
    <subcellularLocation>
        <location evidence="1">Nucleus</location>
    </subcellularLocation>
</comment>
<evidence type="ECO:0000259" key="7">
    <source>
        <dbReference type="SMART" id="SM01168"/>
    </source>
</evidence>
<dbReference type="AlphaFoldDB" id="A0A8T1LY55"/>
<feature type="non-terminal residue" evidence="8">
    <location>
        <position position="1"/>
    </location>
</feature>
<evidence type="ECO:0000256" key="3">
    <source>
        <dbReference type="ARBA" id="ARBA00022723"/>
    </source>
</evidence>
<feature type="domain" description="DUF1907" evidence="7">
    <location>
        <begin position="36"/>
        <end position="318"/>
    </location>
</feature>
<dbReference type="Pfam" id="PF08925">
    <property type="entry name" value="DUF1907"/>
    <property type="match status" value="1"/>
</dbReference>
<dbReference type="PANTHER" id="PTHR13204">
    <property type="entry name" value="PTD012 PROTEIN"/>
    <property type="match status" value="1"/>
</dbReference>
<evidence type="ECO:0000256" key="4">
    <source>
        <dbReference type="ARBA" id="ARBA00022801"/>
    </source>
</evidence>
<sequence length="493" mass="53674">ANFLIGSSAFRAQPLHPDCSCLGLGNLAVPQPSSFVRAGFMSGCFSKVACQVVDCPNLKDPAFGLNSAGLCGSETLCDIGSFDYLLPVPNKEKRYDLLDAFSLSHIGSGLIMGAAAGPHFVAGINSELVANLSAIDGKVLQNGSYCGSYDAKNNLPVSTLSETSLFAMVGQMFLCEGKRGKVIQLTVSGRTREGKFDALLREALASKYAALDRPVGVGGVVVQETGKCLFHVLPEFCAEPLDTPEKLKQWLKFFEMEAPVVAVGTALSHDPQKWKIRLEHFHCFNNDRTKSGHCHFDCDGPTASYTAYLVPGKRLLRALSKHQCSPSCGLCRTTWTTTVRWPKWLEREFTDQKVRGSNPTSASRLPLSRFGQPGSILTLVLPSGGMAARHRKVVTAEQFFFTVSTTRFNLSVDTDASLPYNYKSANLLTGRPVVRTRPLPLDLPCLGLDNLAASQPSCFLRAGWQLGTETVLPERFFYTSNRSIRQSGKKLTA</sequence>
<evidence type="ECO:0000256" key="2">
    <source>
        <dbReference type="ARBA" id="ARBA00011245"/>
    </source>
</evidence>
<proteinExistence type="predicted"/>
<reference evidence="8 9" key="1">
    <citation type="journal article" date="2018" name="Biotechnol. Adv.">
        <title>Improved genomic resources and new bioinformatic workflow for the carcinogenic parasite Clonorchis sinensis: Biotechnological implications.</title>
        <authorList>
            <person name="Wang D."/>
            <person name="Korhonen P.K."/>
            <person name="Gasser R.B."/>
            <person name="Young N.D."/>
        </authorList>
    </citation>
    <scope>NUCLEOTIDE SEQUENCE [LARGE SCALE GENOMIC DNA]</scope>
    <source>
        <strain evidence="8">Cs-k2</strain>
    </source>
</reference>
<keyword evidence="9" id="KW-1185">Reference proteome</keyword>
<evidence type="ECO:0000256" key="5">
    <source>
        <dbReference type="ARBA" id="ARBA00022833"/>
    </source>
</evidence>
<accession>A0A8T1LY55</accession>
<organism evidence="8 9">
    <name type="scientific">Clonorchis sinensis</name>
    <name type="common">Chinese liver fluke</name>
    <dbReference type="NCBI Taxonomy" id="79923"/>
    <lineage>
        <taxon>Eukaryota</taxon>
        <taxon>Metazoa</taxon>
        <taxon>Spiralia</taxon>
        <taxon>Lophotrochozoa</taxon>
        <taxon>Platyhelminthes</taxon>
        <taxon>Trematoda</taxon>
        <taxon>Digenea</taxon>
        <taxon>Opisthorchiida</taxon>
        <taxon>Opisthorchiata</taxon>
        <taxon>Opisthorchiidae</taxon>
        <taxon>Clonorchis</taxon>
    </lineage>
</organism>
<reference evidence="8 9" key="2">
    <citation type="journal article" date="2021" name="Genomics">
        <title>High-quality reference genome for Clonorchis sinensis.</title>
        <authorList>
            <person name="Young N.D."/>
            <person name="Stroehlein A.J."/>
            <person name="Kinkar L."/>
            <person name="Wang T."/>
            <person name="Sohn W.M."/>
            <person name="Chang B.C.H."/>
            <person name="Kaur P."/>
            <person name="Weisz D."/>
            <person name="Dudchenko O."/>
            <person name="Aiden E.L."/>
            <person name="Korhonen P.K."/>
            <person name="Gasser R.B."/>
        </authorList>
    </citation>
    <scope>NUCLEOTIDE SEQUENCE [LARGE SCALE GENOMIC DNA]</scope>
    <source>
        <strain evidence="8">Cs-k2</strain>
    </source>
</reference>
<keyword evidence="5" id="KW-0862">Zinc</keyword>
<dbReference type="CDD" id="cd17298">
    <property type="entry name" value="DUF1907"/>
    <property type="match status" value="1"/>
</dbReference>
<dbReference type="GO" id="GO:0016788">
    <property type="term" value="F:hydrolase activity, acting on ester bonds"/>
    <property type="evidence" value="ECO:0007669"/>
    <property type="project" value="TreeGrafter"/>
</dbReference>
<comment type="caution">
    <text evidence="8">The sequence shown here is derived from an EMBL/GenBank/DDBJ whole genome shotgun (WGS) entry which is preliminary data.</text>
</comment>
<dbReference type="GO" id="GO:0005634">
    <property type="term" value="C:nucleus"/>
    <property type="evidence" value="ECO:0007669"/>
    <property type="project" value="UniProtKB-SubCell"/>
</dbReference>
<dbReference type="InterPro" id="IPR015021">
    <property type="entry name" value="C11orf54_DUF1907"/>
</dbReference>
<protein>
    <submittedName>
        <fullName evidence="8">Ester hydrolase C11orf54</fullName>
    </submittedName>
</protein>
<evidence type="ECO:0000313" key="9">
    <source>
        <dbReference type="Proteomes" id="UP000286415"/>
    </source>
</evidence>
<keyword evidence="6" id="KW-0539">Nucleus</keyword>
<keyword evidence="4 8" id="KW-0378">Hydrolase</keyword>
<name>A0A8T1LY55_CLOSI</name>
<evidence type="ECO:0000313" key="8">
    <source>
        <dbReference type="EMBL" id="KAG5441505.1"/>
    </source>
</evidence>
<dbReference type="OrthoDB" id="5119241at2759"/>
<comment type="subunit">
    <text evidence="2">Monomer.</text>
</comment>
<dbReference type="GO" id="GO:0008270">
    <property type="term" value="F:zinc ion binding"/>
    <property type="evidence" value="ECO:0007669"/>
    <property type="project" value="TreeGrafter"/>
</dbReference>
<dbReference type="SUPFAM" id="SSF117856">
    <property type="entry name" value="AF0104/ALDC/Ptd012-like"/>
    <property type="match status" value="1"/>
</dbReference>
<evidence type="ECO:0000256" key="6">
    <source>
        <dbReference type="ARBA" id="ARBA00023242"/>
    </source>
</evidence>
<dbReference type="EMBL" id="NIRI02000077">
    <property type="protein sequence ID" value="KAG5441505.1"/>
    <property type="molecule type" value="Genomic_DNA"/>
</dbReference>
<gene>
    <name evidence="8" type="ORF">CSKR_109783</name>
</gene>